<organism evidence="2 3">
    <name type="scientific">Allacma fusca</name>
    <dbReference type="NCBI Taxonomy" id="39272"/>
    <lineage>
        <taxon>Eukaryota</taxon>
        <taxon>Metazoa</taxon>
        <taxon>Ecdysozoa</taxon>
        <taxon>Arthropoda</taxon>
        <taxon>Hexapoda</taxon>
        <taxon>Collembola</taxon>
        <taxon>Symphypleona</taxon>
        <taxon>Sminthuridae</taxon>
        <taxon>Allacma</taxon>
    </lineage>
</organism>
<proteinExistence type="predicted"/>
<feature type="region of interest" description="Disordered" evidence="1">
    <location>
        <begin position="1"/>
        <end position="37"/>
    </location>
</feature>
<dbReference type="EMBL" id="CAJVCH010084146">
    <property type="protein sequence ID" value="CAG7721894.1"/>
    <property type="molecule type" value="Genomic_DNA"/>
</dbReference>
<dbReference type="AlphaFoldDB" id="A0A8J2P2T6"/>
<evidence type="ECO:0000256" key="1">
    <source>
        <dbReference type="SAM" id="MobiDB-lite"/>
    </source>
</evidence>
<reference evidence="2" key="1">
    <citation type="submission" date="2021-06" db="EMBL/GenBank/DDBJ databases">
        <authorList>
            <person name="Hodson N. C."/>
            <person name="Mongue J. A."/>
            <person name="Jaron S. K."/>
        </authorList>
    </citation>
    <scope>NUCLEOTIDE SEQUENCE</scope>
</reference>
<keyword evidence="3" id="KW-1185">Reference proteome</keyword>
<protein>
    <submittedName>
        <fullName evidence="2">Uncharacterized protein</fullName>
    </submittedName>
</protein>
<gene>
    <name evidence="2" type="ORF">AFUS01_LOCUS11080</name>
</gene>
<feature type="non-terminal residue" evidence="2">
    <location>
        <position position="37"/>
    </location>
</feature>
<evidence type="ECO:0000313" key="2">
    <source>
        <dbReference type="EMBL" id="CAG7721894.1"/>
    </source>
</evidence>
<dbReference type="Proteomes" id="UP000708208">
    <property type="component" value="Unassembled WGS sequence"/>
</dbReference>
<name>A0A8J2P2T6_9HEXA</name>
<evidence type="ECO:0000313" key="3">
    <source>
        <dbReference type="Proteomes" id="UP000708208"/>
    </source>
</evidence>
<sequence length="37" mass="4099">MQINRHQPGRYVRQATPPKTAVSDVNLVQSADPIVNP</sequence>
<comment type="caution">
    <text evidence="2">The sequence shown here is derived from an EMBL/GenBank/DDBJ whole genome shotgun (WGS) entry which is preliminary data.</text>
</comment>
<accession>A0A8J2P2T6</accession>